<keyword evidence="7" id="KW-1185">Reference proteome</keyword>
<dbReference type="PRINTS" id="PR01179">
    <property type="entry name" value="ODADCRBXLASE"/>
</dbReference>
<sequence length="378" mass="40235">MGSPLLEEDLPVQWPGRLRPERLLGLAFQTPYLAGDVTVVAERLVEFRAAMGGIEPYYSVKANPAPEVISTLSGLGIGFQAGSLSELKMLTDNGVEGNRVLFGNPVRTGPHLRAAAAAGVWRMAFDSASELRRIADHAPGACVYLQVQVNEETNRPFGAHPSQARALMTLARDLGLVPYGLAFHLGAQQSSPAAWFPALGLIGQVMSELLEDGVGLAMLGLGGGFPARYAEEVAPIARFGTSLRAAVDELLPYRPDNLVCEPGRFLVAESGVMVTTVLDRSRRGDAEWLVLDAGVHQGLTGQDRFPVATSLPDPPRVSKRLFSLAGPTCDASDVIARDVPLPEPISPGDLVMFGTAGAYTVCRAAGYNGFGRPKVFFV</sequence>
<dbReference type="Proteomes" id="UP001197247">
    <property type="component" value="Unassembled WGS sequence"/>
</dbReference>
<organism evidence="6 7">
    <name type="scientific">Kineosporia corallincola</name>
    <dbReference type="NCBI Taxonomy" id="2835133"/>
    <lineage>
        <taxon>Bacteria</taxon>
        <taxon>Bacillati</taxon>
        <taxon>Actinomycetota</taxon>
        <taxon>Actinomycetes</taxon>
        <taxon>Kineosporiales</taxon>
        <taxon>Kineosporiaceae</taxon>
        <taxon>Kineosporia</taxon>
    </lineage>
</organism>
<evidence type="ECO:0000256" key="4">
    <source>
        <dbReference type="ARBA" id="ARBA00023239"/>
    </source>
</evidence>
<comment type="similarity">
    <text evidence="2">Belongs to the Orn/Lys/Arg decarboxylase class-II family.</text>
</comment>
<dbReference type="Pfam" id="PF02784">
    <property type="entry name" value="Orn_Arg_deC_N"/>
    <property type="match status" value="1"/>
</dbReference>
<evidence type="ECO:0000313" key="6">
    <source>
        <dbReference type="EMBL" id="MBT0773836.1"/>
    </source>
</evidence>
<dbReference type="RefSeq" id="WP_214160376.1">
    <property type="nucleotide sequence ID" value="NZ_JAHBAY010000020.1"/>
</dbReference>
<comment type="cofactor">
    <cofactor evidence="1">
        <name>pyridoxal 5'-phosphate</name>
        <dbReference type="ChEBI" id="CHEBI:597326"/>
    </cofactor>
</comment>
<dbReference type="Gene3D" id="3.20.20.10">
    <property type="entry name" value="Alanine racemase"/>
    <property type="match status" value="1"/>
</dbReference>
<reference evidence="6 7" key="1">
    <citation type="submission" date="2021-05" db="EMBL/GenBank/DDBJ databases">
        <title>Kineosporia and Streptomyces sp. nov. two new marine actinobacteria isolated from Coral.</title>
        <authorList>
            <person name="Buangrab K."/>
            <person name="Sutthacheep M."/>
            <person name="Yeemin T."/>
            <person name="Harunari E."/>
            <person name="Igarashi Y."/>
            <person name="Kanchanasin P."/>
            <person name="Tanasupawat S."/>
            <person name="Phongsopitanun W."/>
        </authorList>
    </citation>
    <scope>NUCLEOTIDE SEQUENCE [LARGE SCALE GENOMIC DNA]</scope>
    <source>
        <strain evidence="6 7">J2-2</strain>
    </source>
</reference>
<dbReference type="SUPFAM" id="SSF50621">
    <property type="entry name" value="Alanine racemase C-terminal domain-like"/>
    <property type="match status" value="1"/>
</dbReference>
<dbReference type="InterPro" id="IPR022644">
    <property type="entry name" value="De-COase2_N"/>
</dbReference>
<dbReference type="PRINTS" id="PR01182">
    <property type="entry name" value="ORNDCRBXLASE"/>
</dbReference>
<evidence type="ECO:0000256" key="3">
    <source>
        <dbReference type="ARBA" id="ARBA00022898"/>
    </source>
</evidence>
<gene>
    <name evidence="6" type="ORF">KIH74_33130</name>
</gene>
<evidence type="ECO:0000256" key="2">
    <source>
        <dbReference type="ARBA" id="ARBA00008872"/>
    </source>
</evidence>
<dbReference type="Gene3D" id="2.40.37.10">
    <property type="entry name" value="Lyase, Ornithine Decarboxylase, Chain A, domain 1"/>
    <property type="match status" value="1"/>
</dbReference>
<dbReference type="InterPro" id="IPR002433">
    <property type="entry name" value="Orn_de-COase"/>
</dbReference>
<dbReference type="PANTHER" id="PTHR11482">
    <property type="entry name" value="ARGININE/DIAMINOPIMELATE/ORNITHINE DECARBOXYLASE"/>
    <property type="match status" value="1"/>
</dbReference>
<dbReference type="SUPFAM" id="SSF51419">
    <property type="entry name" value="PLP-binding barrel"/>
    <property type="match status" value="1"/>
</dbReference>
<dbReference type="EMBL" id="JAHBAY010000020">
    <property type="protein sequence ID" value="MBT0773836.1"/>
    <property type="molecule type" value="Genomic_DNA"/>
</dbReference>
<dbReference type="PANTHER" id="PTHR11482:SF6">
    <property type="entry name" value="ORNITHINE DECARBOXYLASE 1-RELATED"/>
    <property type="match status" value="1"/>
</dbReference>
<evidence type="ECO:0000313" key="7">
    <source>
        <dbReference type="Proteomes" id="UP001197247"/>
    </source>
</evidence>
<proteinExistence type="inferred from homology"/>
<name>A0ABS5TSP7_9ACTN</name>
<dbReference type="InterPro" id="IPR029066">
    <property type="entry name" value="PLP-binding_barrel"/>
</dbReference>
<comment type="caution">
    <text evidence="6">The sequence shown here is derived from an EMBL/GenBank/DDBJ whole genome shotgun (WGS) entry which is preliminary data.</text>
</comment>
<accession>A0ABS5TSP7</accession>
<keyword evidence="4" id="KW-0456">Lyase</keyword>
<evidence type="ECO:0000259" key="5">
    <source>
        <dbReference type="Pfam" id="PF02784"/>
    </source>
</evidence>
<dbReference type="InterPro" id="IPR000183">
    <property type="entry name" value="Orn/DAP/Arg_de-COase"/>
</dbReference>
<dbReference type="InterPro" id="IPR009006">
    <property type="entry name" value="Ala_racemase/Decarboxylase_C"/>
</dbReference>
<protein>
    <recommendedName>
        <fullName evidence="5">Orn/DAP/Arg decarboxylase 2 N-terminal domain-containing protein</fullName>
    </recommendedName>
</protein>
<feature type="domain" description="Orn/DAP/Arg decarboxylase 2 N-terminal" evidence="5">
    <location>
        <begin position="40"/>
        <end position="268"/>
    </location>
</feature>
<evidence type="ECO:0000256" key="1">
    <source>
        <dbReference type="ARBA" id="ARBA00001933"/>
    </source>
</evidence>
<keyword evidence="3" id="KW-0663">Pyridoxal phosphate</keyword>